<reference evidence="9" key="2">
    <citation type="submission" date="2025-08" db="UniProtKB">
        <authorList>
            <consortium name="Ensembl"/>
        </authorList>
    </citation>
    <scope>IDENTIFICATION</scope>
</reference>
<evidence type="ECO:0000256" key="3">
    <source>
        <dbReference type="ARBA" id="ARBA00022692"/>
    </source>
</evidence>
<dbReference type="GO" id="GO:0001671">
    <property type="term" value="F:ATPase activator activity"/>
    <property type="evidence" value="ECO:0007669"/>
    <property type="project" value="TreeGrafter"/>
</dbReference>
<dbReference type="PANTHER" id="PTHR12471">
    <property type="entry name" value="VACUOLAR ATP SYNTHASE SUBUNIT S1"/>
    <property type="match status" value="1"/>
</dbReference>
<evidence type="ECO:0000256" key="1">
    <source>
        <dbReference type="ARBA" id="ARBA00004167"/>
    </source>
</evidence>
<organism evidence="9 10">
    <name type="scientific">Takifugu rubripes</name>
    <name type="common">Japanese pufferfish</name>
    <name type="synonym">Fugu rubripes</name>
    <dbReference type="NCBI Taxonomy" id="31033"/>
    <lineage>
        <taxon>Eukaryota</taxon>
        <taxon>Metazoa</taxon>
        <taxon>Chordata</taxon>
        <taxon>Craniata</taxon>
        <taxon>Vertebrata</taxon>
        <taxon>Euteleostomi</taxon>
        <taxon>Actinopterygii</taxon>
        <taxon>Neopterygii</taxon>
        <taxon>Teleostei</taxon>
        <taxon>Neoteleostei</taxon>
        <taxon>Acanthomorphata</taxon>
        <taxon>Eupercaria</taxon>
        <taxon>Tetraodontiformes</taxon>
        <taxon>Tetradontoidea</taxon>
        <taxon>Tetraodontidae</taxon>
        <taxon>Takifugu</taxon>
    </lineage>
</organism>
<keyword evidence="4 6" id="KW-1133">Transmembrane helix</keyword>
<evidence type="ECO:0000256" key="6">
    <source>
        <dbReference type="SAM" id="Phobius"/>
    </source>
</evidence>
<accession>H2RY72</accession>
<feature type="domain" description="V-type proton ATPase subunit S1 luminal" evidence="7">
    <location>
        <begin position="1"/>
        <end position="136"/>
    </location>
</feature>
<dbReference type="AlphaFoldDB" id="H2RY72"/>
<comment type="similarity">
    <text evidence="2">Belongs to the vacuolar ATPase subunit S1 family.</text>
</comment>
<reference evidence="9" key="3">
    <citation type="submission" date="2025-09" db="UniProtKB">
        <authorList>
            <consortium name="Ensembl"/>
        </authorList>
    </citation>
    <scope>IDENTIFICATION</scope>
</reference>
<dbReference type="Proteomes" id="UP000005226">
    <property type="component" value="Chromosome 19"/>
</dbReference>
<keyword evidence="10" id="KW-1185">Reference proteome</keyword>
<name>H2RY72_TAKRU</name>
<dbReference type="eggNOG" id="KOG3868">
    <property type="taxonomic scope" value="Eukaryota"/>
</dbReference>
<keyword evidence="5 6" id="KW-0472">Membrane</keyword>
<feature type="transmembrane region" description="Helical" evidence="6">
    <location>
        <begin position="152"/>
        <end position="175"/>
    </location>
</feature>
<evidence type="ECO:0000313" key="10">
    <source>
        <dbReference type="Proteomes" id="UP000005226"/>
    </source>
</evidence>
<evidence type="ECO:0000313" key="9">
    <source>
        <dbReference type="Ensembl" id="ENSTRUP00000005093.3"/>
    </source>
</evidence>
<comment type="subcellular location">
    <subcellularLocation>
        <location evidence="1">Membrane</location>
        <topology evidence="1">Single-pass membrane protein</topology>
    </subcellularLocation>
</comment>
<proteinExistence type="inferred from homology"/>
<dbReference type="HOGENOM" id="CLU_071317_1_0_1"/>
<evidence type="ECO:0000256" key="4">
    <source>
        <dbReference type="ARBA" id="ARBA00022989"/>
    </source>
</evidence>
<reference evidence="9 10" key="1">
    <citation type="journal article" date="2011" name="Genome Biol. Evol.">
        <title>Integration of the genetic map and genome assembly of fugu facilitates insights into distinct features of genome evolution in teleosts and mammals.</title>
        <authorList>
            <person name="Kai W."/>
            <person name="Kikuchi K."/>
            <person name="Tohari S."/>
            <person name="Chew A.K."/>
            <person name="Tay A."/>
            <person name="Fujiwara A."/>
            <person name="Hosoya S."/>
            <person name="Suetake H."/>
            <person name="Naruse K."/>
            <person name="Brenner S."/>
            <person name="Suzuki Y."/>
            <person name="Venkatesh B."/>
        </authorList>
    </citation>
    <scope>NUCLEOTIDE SEQUENCE [LARGE SCALE GENOMIC DNA]</scope>
</reference>
<dbReference type="Ensembl" id="ENSTRUT00000005123.3">
    <property type="protein sequence ID" value="ENSTRUP00000005093.3"/>
    <property type="gene ID" value="ENSTRUG00000023267.2"/>
</dbReference>
<dbReference type="OMA" id="DQKPDIY"/>
<dbReference type="InParanoid" id="H2RY72"/>
<dbReference type="GO" id="GO:0033176">
    <property type="term" value="C:proton-transporting V-type ATPase complex"/>
    <property type="evidence" value="ECO:0007669"/>
    <property type="project" value="TreeGrafter"/>
</dbReference>
<dbReference type="InterPro" id="IPR046756">
    <property type="entry name" value="VAS1/VOA1_TM"/>
</dbReference>
<protein>
    <recommendedName>
        <fullName evidence="11">ATPase H+ transporting accessory protein 1 like</fullName>
    </recommendedName>
</protein>
<evidence type="ECO:0008006" key="11">
    <source>
        <dbReference type="Google" id="ProtNLM"/>
    </source>
</evidence>
<dbReference type="InterPro" id="IPR008388">
    <property type="entry name" value="Ac45_acc_su"/>
</dbReference>
<evidence type="ECO:0000259" key="7">
    <source>
        <dbReference type="Pfam" id="PF05827"/>
    </source>
</evidence>
<dbReference type="GO" id="GO:0030641">
    <property type="term" value="P:regulation of cellular pH"/>
    <property type="evidence" value="ECO:0007669"/>
    <property type="project" value="TreeGrafter"/>
</dbReference>
<keyword evidence="3 6" id="KW-0812">Transmembrane</keyword>
<dbReference type="Pfam" id="PF20520">
    <property type="entry name" value="Ac45-VOA1_TM"/>
    <property type="match status" value="1"/>
</dbReference>
<evidence type="ECO:0000259" key="8">
    <source>
        <dbReference type="Pfam" id="PF20520"/>
    </source>
</evidence>
<dbReference type="Pfam" id="PF05827">
    <property type="entry name" value="VAS1_LD"/>
    <property type="match status" value="1"/>
</dbReference>
<evidence type="ECO:0000256" key="5">
    <source>
        <dbReference type="ARBA" id="ARBA00023136"/>
    </source>
</evidence>
<feature type="domain" description="V-type proton ATPase subunit S1/VOA1 transmembrane" evidence="8">
    <location>
        <begin position="152"/>
        <end position="183"/>
    </location>
</feature>
<sequence>CVLFQARKLSLRYERQKQLDLTERAFSPQKDVDISEAVGPRDDHVSSHFSAARLQLSNTFYESPGQWWFSVESVSVLYNTSEEAVFSASEVYAPSSSSYHCSHVSSLQRHRALLVPSGDHARRWAVTFTNFQIQAFNISSGTFSPASDCAAFLTPAVLMGLITSLILLLVLAYGLHMLVHLKNIDGDNEHKADVYFPANAEQLEWRYARRKLLMQQGNKRRREDYQQQQ</sequence>
<dbReference type="GeneTree" id="ENSGT00940000158156"/>
<dbReference type="PANTHER" id="PTHR12471:SF3">
    <property type="entry name" value="ATPASE, H+ TRANSPORTING, LYSOSOMAL ACCESSORY PROTEIN 1-LIKE"/>
    <property type="match status" value="1"/>
</dbReference>
<dbReference type="Gene3D" id="2.40.160.110">
    <property type="match status" value="1"/>
</dbReference>
<dbReference type="InterPro" id="IPR046755">
    <property type="entry name" value="VAS1_LD"/>
</dbReference>
<evidence type="ECO:0000256" key="2">
    <source>
        <dbReference type="ARBA" id="ARBA00009037"/>
    </source>
</evidence>